<dbReference type="Proteomes" id="UP000054047">
    <property type="component" value="Unassembled WGS sequence"/>
</dbReference>
<dbReference type="PANTHER" id="PTHR46428">
    <property type="entry name" value="KELCH DOMAIN-CONTAINING PROTEIN 10"/>
    <property type="match status" value="1"/>
</dbReference>
<dbReference type="AlphaFoldDB" id="A0A0C2D655"/>
<dbReference type="InterPro" id="IPR006652">
    <property type="entry name" value="Kelch_1"/>
</dbReference>
<reference evidence="5 6" key="1">
    <citation type="submission" date="2013-12" db="EMBL/GenBank/DDBJ databases">
        <title>Draft genome of the parsitic nematode Ancylostoma duodenale.</title>
        <authorList>
            <person name="Mitreva M."/>
        </authorList>
    </citation>
    <scope>NUCLEOTIDE SEQUENCE [LARGE SCALE GENOMIC DNA]</scope>
    <source>
        <strain evidence="5 6">Zhejiang</strain>
    </source>
</reference>
<sequence length="115" mass="13255">MNILRLFPGMQDFFTATWEKDDNCASTSEVNLLSFRELPIGPLSKSLPGQVPAPRSGHRIFTDDEFLYVIGGFDRTPEDREGKIYREVWRYNLFSREWVRMDAQGDFPTALASFA</sequence>
<dbReference type="EMBL" id="KN734187">
    <property type="protein sequence ID" value="KIH57597.1"/>
    <property type="molecule type" value="Genomic_DNA"/>
</dbReference>
<dbReference type="SUPFAM" id="SSF117281">
    <property type="entry name" value="Kelch motif"/>
    <property type="match status" value="1"/>
</dbReference>
<evidence type="ECO:0000256" key="2">
    <source>
        <dbReference type="ARBA" id="ARBA00022737"/>
    </source>
</evidence>
<protein>
    <recommendedName>
        <fullName evidence="4">Kelch domain-containing protein 10</fullName>
    </recommendedName>
</protein>
<dbReference type="InterPro" id="IPR052125">
    <property type="entry name" value="KLHDC10"/>
</dbReference>
<feature type="non-terminal residue" evidence="5">
    <location>
        <position position="115"/>
    </location>
</feature>
<dbReference type="GO" id="GO:0032874">
    <property type="term" value="P:positive regulation of stress-activated MAPK cascade"/>
    <property type="evidence" value="ECO:0007669"/>
    <property type="project" value="TreeGrafter"/>
</dbReference>
<evidence type="ECO:0000256" key="3">
    <source>
        <dbReference type="ARBA" id="ARBA00038487"/>
    </source>
</evidence>
<keyword evidence="1" id="KW-0880">Kelch repeat</keyword>
<keyword evidence="2" id="KW-0677">Repeat</keyword>
<evidence type="ECO:0000256" key="4">
    <source>
        <dbReference type="ARBA" id="ARBA00041041"/>
    </source>
</evidence>
<evidence type="ECO:0000256" key="1">
    <source>
        <dbReference type="ARBA" id="ARBA00022441"/>
    </source>
</evidence>
<gene>
    <name evidence="5" type="ORF">ANCDUO_12208</name>
</gene>
<dbReference type="PANTHER" id="PTHR46428:SF1">
    <property type="entry name" value="KELCH DOMAIN-CONTAINING PROTEIN 10"/>
    <property type="match status" value="1"/>
</dbReference>
<comment type="similarity">
    <text evidence="3">Belongs to the KLHDC10 family.</text>
</comment>
<dbReference type="InterPro" id="IPR015915">
    <property type="entry name" value="Kelch-typ_b-propeller"/>
</dbReference>
<dbReference type="OrthoDB" id="7676067at2759"/>
<evidence type="ECO:0000313" key="6">
    <source>
        <dbReference type="Proteomes" id="UP000054047"/>
    </source>
</evidence>
<dbReference type="Gene3D" id="2.120.10.80">
    <property type="entry name" value="Kelch-type beta propeller"/>
    <property type="match status" value="1"/>
</dbReference>
<organism evidence="5 6">
    <name type="scientific">Ancylostoma duodenale</name>
    <dbReference type="NCBI Taxonomy" id="51022"/>
    <lineage>
        <taxon>Eukaryota</taxon>
        <taxon>Metazoa</taxon>
        <taxon>Ecdysozoa</taxon>
        <taxon>Nematoda</taxon>
        <taxon>Chromadorea</taxon>
        <taxon>Rhabditida</taxon>
        <taxon>Rhabditina</taxon>
        <taxon>Rhabditomorpha</taxon>
        <taxon>Strongyloidea</taxon>
        <taxon>Ancylostomatidae</taxon>
        <taxon>Ancylostomatinae</taxon>
        <taxon>Ancylostoma</taxon>
    </lineage>
</organism>
<name>A0A0C2D655_9BILA</name>
<proteinExistence type="inferred from homology"/>
<evidence type="ECO:0000313" key="5">
    <source>
        <dbReference type="EMBL" id="KIH57597.1"/>
    </source>
</evidence>
<keyword evidence="6" id="KW-1185">Reference proteome</keyword>
<dbReference type="Pfam" id="PF01344">
    <property type="entry name" value="Kelch_1"/>
    <property type="match status" value="1"/>
</dbReference>
<accession>A0A0C2D655</accession>